<sequence length="261" mass="25780">MAAVRTERSATRRVLGRVLFVLGGAAAAWAIGSATAAADTGSDLARDLGATVAAAPLPDSPVIAEGKSVVVDVIDGALNVLHFDEVEDGAKAAVDKVGESFAKHLDRGLAATPGRQVSDLLPDLPDISPQPGTDATDGPLVVAPETGRPVAVPAADAQRHGEPVPSAATPAEADTGTRRGPPVASSDEAPGLPGLPSGVPPLTLPAPAQSGHTGAGHGDVPQFGLLSTAPAAAAPAIALTQRTARADVPAAVDQQPGVTPD</sequence>
<dbReference type="RefSeq" id="WP_378242614.1">
    <property type="nucleotide sequence ID" value="NZ_JBHSKF010000001.1"/>
</dbReference>
<dbReference type="EMBL" id="JBHSKF010000001">
    <property type="protein sequence ID" value="MFC5285563.1"/>
    <property type="molecule type" value="Genomic_DNA"/>
</dbReference>
<protein>
    <submittedName>
        <fullName evidence="2">Uncharacterized protein</fullName>
    </submittedName>
</protein>
<comment type="caution">
    <text evidence="2">The sequence shown here is derived from an EMBL/GenBank/DDBJ whole genome shotgun (WGS) entry which is preliminary data.</text>
</comment>
<keyword evidence="3" id="KW-1185">Reference proteome</keyword>
<evidence type="ECO:0000313" key="3">
    <source>
        <dbReference type="Proteomes" id="UP001596157"/>
    </source>
</evidence>
<evidence type="ECO:0000313" key="2">
    <source>
        <dbReference type="EMBL" id="MFC5285563.1"/>
    </source>
</evidence>
<accession>A0ABW0EDU0</accession>
<evidence type="ECO:0000256" key="1">
    <source>
        <dbReference type="SAM" id="MobiDB-lite"/>
    </source>
</evidence>
<proteinExistence type="predicted"/>
<gene>
    <name evidence="2" type="ORF">ACFPM7_00735</name>
</gene>
<feature type="region of interest" description="Disordered" evidence="1">
    <location>
        <begin position="113"/>
        <end position="223"/>
    </location>
</feature>
<reference evidence="3" key="1">
    <citation type="journal article" date="2019" name="Int. J. Syst. Evol. Microbiol.">
        <title>The Global Catalogue of Microorganisms (GCM) 10K type strain sequencing project: providing services to taxonomists for standard genome sequencing and annotation.</title>
        <authorList>
            <consortium name="The Broad Institute Genomics Platform"/>
            <consortium name="The Broad Institute Genome Sequencing Center for Infectious Disease"/>
            <person name="Wu L."/>
            <person name="Ma J."/>
        </authorList>
    </citation>
    <scope>NUCLEOTIDE SEQUENCE [LARGE SCALE GENOMIC DNA]</scope>
    <source>
        <strain evidence="3">CCUG 59778</strain>
    </source>
</reference>
<name>A0ABW0EDU0_9PSEU</name>
<dbReference type="Proteomes" id="UP001596157">
    <property type="component" value="Unassembled WGS sequence"/>
</dbReference>
<organism evidence="2 3">
    <name type="scientific">Actinokineospora guangxiensis</name>
    <dbReference type="NCBI Taxonomy" id="1490288"/>
    <lineage>
        <taxon>Bacteria</taxon>
        <taxon>Bacillati</taxon>
        <taxon>Actinomycetota</taxon>
        <taxon>Actinomycetes</taxon>
        <taxon>Pseudonocardiales</taxon>
        <taxon>Pseudonocardiaceae</taxon>
        <taxon>Actinokineospora</taxon>
    </lineage>
</organism>